<sequence>MHSFQHLLESMGWQACPDCHKYCSVGQTVCVQNEEIEGFYWYYETDQFIVDIHDFFVKKERMADSFPDLSHIMAFSSSYIKSANGECFHPYQTLTANTMFVTSMEKSDYRFLLHSHFPYLSVGVNFKEKMLERYLSDHLDAPRITVTDIFWDTRDRVTRPMEKLANAILNCSMDSPAAEIFLEAKAKEWLSVTLDAYFNKAGERRISESDEKAITDVANYINDHYALEISQGLLEKIAMMSGTKLKNVFKQKYQMSITEYVQRRRMNIAETLLSTTDLEVRDIARSVGYTSHSRFTTLFKKYKGIYPRDVKKLGHHSPDSLCDCPNPPGMHRAFPKEL</sequence>
<reference evidence="5" key="1">
    <citation type="submission" date="2016-10" db="EMBL/GenBank/DDBJ databases">
        <authorList>
            <person name="Varghese N."/>
            <person name="Submissions S."/>
        </authorList>
    </citation>
    <scope>NUCLEOTIDE SEQUENCE [LARGE SCALE GENOMIC DNA]</scope>
    <source>
        <strain evidence="5">VPI 5359</strain>
    </source>
</reference>
<dbReference type="PANTHER" id="PTHR47893">
    <property type="entry name" value="REGULATORY PROTEIN PCHR"/>
    <property type="match status" value="1"/>
</dbReference>
<dbReference type="GO" id="GO:0043565">
    <property type="term" value="F:sequence-specific DNA binding"/>
    <property type="evidence" value="ECO:0007669"/>
    <property type="project" value="InterPro"/>
</dbReference>
<dbReference type="STRING" id="1528.SAMN04488579_101102"/>
<dbReference type="SMART" id="SM00342">
    <property type="entry name" value="HTH_ARAC"/>
    <property type="match status" value="1"/>
</dbReference>
<keyword evidence="5" id="KW-1185">Reference proteome</keyword>
<evidence type="ECO:0000313" key="4">
    <source>
        <dbReference type="EMBL" id="SDX30783.1"/>
    </source>
</evidence>
<keyword evidence="2" id="KW-0804">Transcription</keyword>
<keyword evidence="4" id="KW-0238">DNA-binding</keyword>
<dbReference type="RefSeq" id="WP_090242337.1">
    <property type="nucleotide sequence ID" value="NZ_FNOU01000001.1"/>
</dbReference>
<dbReference type="Proteomes" id="UP000199652">
    <property type="component" value="Unassembled WGS sequence"/>
</dbReference>
<gene>
    <name evidence="4" type="ORF">SAMN04488579_101102</name>
</gene>
<dbReference type="PANTHER" id="PTHR47893:SF1">
    <property type="entry name" value="REGULATORY PROTEIN PCHR"/>
    <property type="match status" value="1"/>
</dbReference>
<feature type="domain" description="HTH araC/xylS-type" evidence="3">
    <location>
        <begin position="215"/>
        <end position="313"/>
    </location>
</feature>
<dbReference type="OrthoDB" id="3177689at2"/>
<dbReference type="EMBL" id="FNOU01000001">
    <property type="protein sequence ID" value="SDX30783.1"/>
    <property type="molecule type" value="Genomic_DNA"/>
</dbReference>
<dbReference type="InterPro" id="IPR018060">
    <property type="entry name" value="HTH_AraC"/>
</dbReference>
<dbReference type="AlphaFoldDB" id="A0A1H3AMD7"/>
<name>A0A1H3AMD7_EUBBA</name>
<evidence type="ECO:0000259" key="3">
    <source>
        <dbReference type="PROSITE" id="PS01124"/>
    </source>
</evidence>
<dbReference type="Pfam" id="PF12833">
    <property type="entry name" value="HTH_18"/>
    <property type="match status" value="1"/>
</dbReference>
<dbReference type="Gene3D" id="1.10.10.60">
    <property type="entry name" value="Homeodomain-like"/>
    <property type="match status" value="2"/>
</dbReference>
<dbReference type="SUPFAM" id="SSF46689">
    <property type="entry name" value="Homeodomain-like"/>
    <property type="match status" value="1"/>
</dbReference>
<evidence type="ECO:0000256" key="2">
    <source>
        <dbReference type="ARBA" id="ARBA00023163"/>
    </source>
</evidence>
<dbReference type="GO" id="GO:0003700">
    <property type="term" value="F:DNA-binding transcription factor activity"/>
    <property type="evidence" value="ECO:0007669"/>
    <property type="project" value="InterPro"/>
</dbReference>
<evidence type="ECO:0000256" key="1">
    <source>
        <dbReference type="ARBA" id="ARBA00023015"/>
    </source>
</evidence>
<dbReference type="InterPro" id="IPR053142">
    <property type="entry name" value="PchR_regulatory_protein"/>
</dbReference>
<evidence type="ECO:0000313" key="5">
    <source>
        <dbReference type="Proteomes" id="UP000199652"/>
    </source>
</evidence>
<organism evidence="4 5">
    <name type="scientific">Eubacterium barkeri</name>
    <name type="common">Clostridium barkeri</name>
    <dbReference type="NCBI Taxonomy" id="1528"/>
    <lineage>
        <taxon>Bacteria</taxon>
        <taxon>Bacillati</taxon>
        <taxon>Bacillota</taxon>
        <taxon>Clostridia</taxon>
        <taxon>Eubacteriales</taxon>
        <taxon>Eubacteriaceae</taxon>
        <taxon>Eubacterium</taxon>
    </lineage>
</organism>
<accession>A0A1H3AMD7</accession>
<dbReference type="InterPro" id="IPR009057">
    <property type="entry name" value="Homeodomain-like_sf"/>
</dbReference>
<proteinExistence type="predicted"/>
<protein>
    <submittedName>
        <fullName evidence="4">AraC-type DNA-binding protein</fullName>
    </submittedName>
</protein>
<keyword evidence="1" id="KW-0805">Transcription regulation</keyword>
<dbReference type="PROSITE" id="PS01124">
    <property type="entry name" value="HTH_ARAC_FAMILY_2"/>
    <property type="match status" value="1"/>
</dbReference>